<dbReference type="Proteomes" id="UP000244450">
    <property type="component" value="Unassembled WGS sequence"/>
</dbReference>
<dbReference type="PANTHER" id="PTHR43072:SF23">
    <property type="entry name" value="UPF0039 PROTEIN C11D3.02C"/>
    <property type="match status" value="1"/>
</dbReference>
<dbReference type="InterPro" id="IPR000182">
    <property type="entry name" value="GNAT_dom"/>
</dbReference>
<accession>A0A2T7BB97</accession>
<reference evidence="4 5" key="1">
    <citation type="submission" date="2018-04" db="EMBL/GenBank/DDBJ databases">
        <title>Chitinophaga fuyangensis sp. nov., isolated from soil in a chemical factory.</title>
        <authorList>
            <person name="Chen K."/>
        </authorList>
    </citation>
    <scope>NUCLEOTIDE SEQUENCE [LARGE SCALE GENOMIC DNA]</scope>
    <source>
        <strain evidence="4 5">LY-1</strain>
    </source>
</reference>
<evidence type="ECO:0000313" key="4">
    <source>
        <dbReference type="EMBL" id="PUZ21666.1"/>
    </source>
</evidence>
<dbReference type="InterPro" id="IPR016181">
    <property type="entry name" value="Acyl_CoA_acyltransferase"/>
</dbReference>
<dbReference type="Pfam" id="PF00583">
    <property type="entry name" value="Acetyltransf_1"/>
    <property type="match status" value="1"/>
</dbReference>
<dbReference type="PANTHER" id="PTHR43072">
    <property type="entry name" value="N-ACETYLTRANSFERASE"/>
    <property type="match status" value="1"/>
</dbReference>
<dbReference type="EMBL" id="QCYK01000004">
    <property type="protein sequence ID" value="PUZ21666.1"/>
    <property type="molecule type" value="Genomic_DNA"/>
</dbReference>
<dbReference type="PROSITE" id="PS51186">
    <property type="entry name" value="GNAT"/>
    <property type="match status" value="1"/>
</dbReference>
<feature type="domain" description="N-acetyltransferase" evidence="3">
    <location>
        <begin position="3"/>
        <end position="164"/>
    </location>
</feature>
<dbReference type="GO" id="GO:0016747">
    <property type="term" value="F:acyltransferase activity, transferring groups other than amino-acyl groups"/>
    <property type="evidence" value="ECO:0007669"/>
    <property type="project" value="InterPro"/>
</dbReference>
<proteinExistence type="predicted"/>
<dbReference type="CDD" id="cd04301">
    <property type="entry name" value="NAT_SF"/>
    <property type="match status" value="1"/>
</dbReference>
<organism evidence="4 5">
    <name type="scientific">Chitinophaga parva</name>
    <dbReference type="NCBI Taxonomy" id="2169414"/>
    <lineage>
        <taxon>Bacteria</taxon>
        <taxon>Pseudomonadati</taxon>
        <taxon>Bacteroidota</taxon>
        <taxon>Chitinophagia</taxon>
        <taxon>Chitinophagales</taxon>
        <taxon>Chitinophagaceae</taxon>
        <taxon>Chitinophaga</taxon>
    </lineage>
</organism>
<sequence length="164" mass="18393">MPTLIRPATPADLPAILDIVNEAILNSTAIYDYDPRTPEAHEAWWQDKLATGMPVVVADVNGKAVGFGSYGRFRPKIGYQYCVEHSIYMDTEHRGMGIGKLLLEELLRLAQEQGMHTMVAGIDAANESSIAFHKKYGFVEVGRMPEVGYKFGRWLDLVFLQKTF</sequence>
<evidence type="ECO:0000256" key="2">
    <source>
        <dbReference type="ARBA" id="ARBA00023315"/>
    </source>
</evidence>
<protein>
    <submittedName>
        <fullName evidence="4">GNAT family N-acetyltransferase</fullName>
    </submittedName>
</protein>
<gene>
    <name evidence="4" type="ORF">DCC81_24050</name>
</gene>
<keyword evidence="5" id="KW-1185">Reference proteome</keyword>
<keyword evidence="2" id="KW-0012">Acyltransferase</keyword>
<keyword evidence="1 4" id="KW-0808">Transferase</keyword>
<evidence type="ECO:0000313" key="5">
    <source>
        <dbReference type="Proteomes" id="UP000244450"/>
    </source>
</evidence>
<dbReference type="RefSeq" id="WP_108689318.1">
    <property type="nucleotide sequence ID" value="NZ_QCYK01000004.1"/>
</dbReference>
<comment type="caution">
    <text evidence="4">The sequence shown here is derived from an EMBL/GenBank/DDBJ whole genome shotgun (WGS) entry which is preliminary data.</text>
</comment>
<dbReference type="OrthoDB" id="9799096at2"/>
<evidence type="ECO:0000259" key="3">
    <source>
        <dbReference type="PROSITE" id="PS51186"/>
    </source>
</evidence>
<dbReference type="Gene3D" id="3.40.630.30">
    <property type="match status" value="1"/>
</dbReference>
<evidence type="ECO:0000256" key="1">
    <source>
        <dbReference type="ARBA" id="ARBA00022679"/>
    </source>
</evidence>
<dbReference type="AlphaFoldDB" id="A0A2T7BB97"/>
<name>A0A2T7BB97_9BACT</name>
<dbReference type="SUPFAM" id="SSF55729">
    <property type="entry name" value="Acyl-CoA N-acyltransferases (Nat)"/>
    <property type="match status" value="1"/>
</dbReference>